<keyword evidence="2" id="KW-1185">Reference proteome</keyword>
<dbReference type="EMBL" id="JAJJMB010014314">
    <property type="protein sequence ID" value="KAI3861037.1"/>
    <property type="molecule type" value="Genomic_DNA"/>
</dbReference>
<organism evidence="1 2">
    <name type="scientific">Papaver atlanticum</name>
    <dbReference type="NCBI Taxonomy" id="357466"/>
    <lineage>
        <taxon>Eukaryota</taxon>
        <taxon>Viridiplantae</taxon>
        <taxon>Streptophyta</taxon>
        <taxon>Embryophyta</taxon>
        <taxon>Tracheophyta</taxon>
        <taxon>Spermatophyta</taxon>
        <taxon>Magnoliopsida</taxon>
        <taxon>Ranunculales</taxon>
        <taxon>Papaveraceae</taxon>
        <taxon>Papaveroideae</taxon>
        <taxon>Papaver</taxon>
    </lineage>
</organism>
<proteinExistence type="predicted"/>
<evidence type="ECO:0000313" key="1">
    <source>
        <dbReference type="EMBL" id="KAI3861037.1"/>
    </source>
</evidence>
<protein>
    <submittedName>
        <fullName evidence="1">Uncharacterized protein</fullName>
    </submittedName>
</protein>
<dbReference type="AlphaFoldDB" id="A0AAD4S3I0"/>
<sequence>RIKGLDSTGEDLLKASKQWVAALVMVEKAIKWKQNCCHRQLGRTTRDSRTEEQIDFC</sequence>
<feature type="non-terminal residue" evidence="1">
    <location>
        <position position="57"/>
    </location>
</feature>
<comment type="caution">
    <text evidence="1">The sequence shown here is derived from an EMBL/GenBank/DDBJ whole genome shotgun (WGS) entry which is preliminary data.</text>
</comment>
<gene>
    <name evidence="1" type="ORF">MKW98_003826</name>
</gene>
<accession>A0AAD4S3I0</accession>
<evidence type="ECO:0000313" key="2">
    <source>
        <dbReference type="Proteomes" id="UP001202328"/>
    </source>
</evidence>
<dbReference type="Proteomes" id="UP001202328">
    <property type="component" value="Unassembled WGS sequence"/>
</dbReference>
<name>A0AAD4S3I0_9MAGN</name>
<reference evidence="1" key="1">
    <citation type="submission" date="2022-04" db="EMBL/GenBank/DDBJ databases">
        <title>A functionally conserved STORR gene fusion in Papaver species that diverged 16.8 million years ago.</title>
        <authorList>
            <person name="Catania T."/>
        </authorList>
    </citation>
    <scope>NUCLEOTIDE SEQUENCE</scope>
    <source>
        <strain evidence="1">S-188037</strain>
    </source>
</reference>